<evidence type="ECO:0000256" key="23">
    <source>
        <dbReference type="PIRSR" id="PIRSR607754-1"/>
    </source>
</evidence>
<evidence type="ECO:0000256" key="16">
    <source>
        <dbReference type="ARBA" id="ARBA00023180"/>
    </source>
</evidence>
<dbReference type="Proteomes" id="UP000274429">
    <property type="component" value="Unassembled WGS sequence"/>
</dbReference>
<proteinExistence type="inferred from homology"/>
<keyword evidence="11" id="KW-0735">Signal-anchor</keyword>
<dbReference type="GO" id="GO:0046872">
    <property type="term" value="F:metal ion binding"/>
    <property type="evidence" value="ECO:0007669"/>
    <property type="project" value="UniProtKB-KW"/>
</dbReference>
<evidence type="ECO:0000256" key="24">
    <source>
        <dbReference type="PIRSR" id="PIRSR607754-2"/>
    </source>
</evidence>
<comment type="cofactor">
    <cofactor evidence="1 24">
        <name>Mn(2+)</name>
        <dbReference type="ChEBI" id="CHEBI:29035"/>
    </cofactor>
</comment>
<evidence type="ECO:0000313" key="27">
    <source>
        <dbReference type="Proteomes" id="UP000274429"/>
    </source>
</evidence>
<dbReference type="OrthoDB" id="6019616at2759"/>
<dbReference type="GO" id="GO:0005795">
    <property type="term" value="C:Golgi stack"/>
    <property type="evidence" value="ECO:0007669"/>
    <property type="project" value="InterPro"/>
</dbReference>
<dbReference type="PANTHER" id="PTHR12871">
    <property type="entry name" value="BETA-1,2-N-ACETYLGLUCOSAMINYLTRANSFERASE II"/>
    <property type="match status" value="1"/>
</dbReference>
<dbReference type="GO" id="GO:0008455">
    <property type="term" value="F:alpha-1,6-mannosylglycoprotein 2-beta-N-acetylglucosaminyltransferase activity"/>
    <property type="evidence" value="ECO:0007669"/>
    <property type="project" value="UniProtKB-EC"/>
</dbReference>
<evidence type="ECO:0000256" key="13">
    <source>
        <dbReference type="ARBA" id="ARBA00023034"/>
    </source>
</evidence>
<evidence type="ECO:0000256" key="19">
    <source>
        <dbReference type="ARBA" id="ARBA00031203"/>
    </source>
</evidence>
<evidence type="ECO:0000256" key="15">
    <source>
        <dbReference type="ARBA" id="ARBA00023157"/>
    </source>
</evidence>
<dbReference type="InterPro" id="IPR007754">
    <property type="entry name" value="GlcNAc_II"/>
</dbReference>
<keyword evidence="17 24" id="KW-0464">Manganese</keyword>
<evidence type="ECO:0000256" key="20">
    <source>
        <dbReference type="ARBA" id="ARBA00032552"/>
    </source>
</evidence>
<reference evidence="26 27" key="1">
    <citation type="submission" date="2018-11" db="EMBL/GenBank/DDBJ databases">
        <authorList>
            <consortium name="Pathogen Informatics"/>
        </authorList>
    </citation>
    <scope>NUCLEOTIDE SEQUENCE [LARGE SCALE GENOMIC DNA]</scope>
</reference>
<evidence type="ECO:0000256" key="2">
    <source>
        <dbReference type="ARBA" id="ARBA00004323"/>
    </source>
</evidence>
<gene>
    <name evidence="26" type="ORF">TTAC_LOCUS7840</name>
</gene>
<keyword evidence="15 25" id="KW-1015">Disulfide bond</keyword>
<evidence type="ECO:0000256" key="10">
    <source>
        <dbReference type="ARBA" id="ARBA00022723"/>
    </source>
</evidence>
<feature type="disulfide bond" evidence="25">
    <location>
        <begin position="232"/>
        <end position="337"/>
    </location>
</feature>
<feature type="binding site" evidence="23">
    <location>
        <begin position="66"/>
        <end position="70"/>
    </location>
    <ligand>
        <name>substrate</name>
    </ligand>
</feature>
<feature type="binding site" evidence="23">
    <location>
        <position position="97"/>
    </location>
    <ligand>
        <name>substrate</name>
    </ligand>
</feature>
<organism evidence="26 27">
    <name type="scientific">Hydatigena taeniaeformis</name>
    <name type="common">Feline tapeworm</name>
    <name type="synonym">Taenia taeniaeformis</name>
    <dbReference type="NCBI Taxonomy" id="6205"/>
    <lineage>
        <taxon>Eukaryota</taxon>
        <taxon>Metazoa</taxon>
        <taxon>Spiralia</taxon>
        <taxon>Lophotrochozoa</taxon>
        <taxon>Platyhelminthes</taxon>
        <taxon>Cestoda</taxon>
        <taxon>Eucestoda</taxon>
        <taxon>Cyclophyllidea</taxon>
        <taxon>Taeniidae</taxon>
        <taxon>Hydatigera</taxon>
    </lineage>
</organism>
<keyword evidence="13" id="KW-0333">Golgi apparatus</keyword>
<dbReference type="Gene3D" id="3.90.550.10">
    <property type="entry name" value="Spore Coat Polysaccharide Biosynthesis Protein SpsA, Chain A"/>
    <property type="match status" value="1"/>
</dbReference>
<evidence type="ECO:0000256" key="9">
    <source>
        <dbReference type="ARBA" id="ARBA00022692"/>
    </source>
</evidence>
<evidence type="ECO:0000256" key="7">
    <source>
        <dbReference type="ARBA" id="ARBA00022676"/>
    </source>
</evidence>
<keyword evidence="27" id="KW-1185">Reference proteome</keyword>
<keyword evidence="7" id="KW-0328">Glycosyltransferase</keyword>
<feature type="disulfide bond" evidence="25">
    <location>
        <begin position="139"/>
        <end position="149"/>
    </location>
</feature>
<sequence length="379" mass="43025">MIFPTKAPIAVSLYNSSGSAWTSTDAKIAENLRLIRNHIRGINEDQYIRNVDIFGEDSPLFIIIVQVHQRYTHLLYLIESLRRVHGIEEALVVFSHDFFSAEINHVINSIRFVRFTQIFFPYSRQIFPDSFPGPDPRDCHTRGYAADICFNALCFVITKMNVSKTFNGQYILLEEDYMVLKDLLHVLKLTKKLNKTYDIVVLGSYENSQTYNSPELVAMAGQCTTFYLKNFCIYDDYNWDWSLYFIDRVCANEKFRVLHFKNCGRVFHTGSCGLHANGSECGNVEASVTRIMDRIARGGGSDGVLFPSALLVAVDSVQRPLVLPNGGWGDARDRALCLAIVNNRWFPLAHLLSDNIGRRRLDVFEPLIPGVSNTTSSVL</sequence>
<comment type="pathway">
    <text evidence="3">Protein modification; protein glycosylation.</text>
</comment>
<dbReference type="Pfam" id="PF05060">
    <property type="entry name" value="MGAT2"/>
    <property type="match status" value="2"/>
</dbReference>
<dbReference type="AlphaFoldDB" id="A0A3P7FEN2"/>
<evidence type="ECO:0000256" key="17">
    <source>
        <dbReference type="ARBA" id="ARBA00023211"/>
    </source>
</evidence>
<evidence type="ECO:0000256" key="12">
    <source>
        <dbReference type="ARBA" id="ARBA00022989"/>
    </source>
</evidence>
<evidence type="ECO:0000256" key="8">
    <source>
        <dbReference type="ARBA" id="ARBA00022679"/>
    </source>
</evidence>
<keyword evidence="9" id="KW-0812">Transmembrane</keyword>
<dbReference type="InterPro" id="IPR029044">
    <property type="entry name" value="Nucleotide-diphossugar_trans"/>
</dbReference>
<evidence type="ECO:0000256" key="18">
    <source>
        <dbReference type="ARBA" id="ARBA00029663"/>
    </source>
</evidence>
<feature type="binding site" evidence="24">
    <location>
        <position position="268"/>
    </location>
    <ligand>
        <name>Mn(2+)</name>
        <dbReference type="ChEBI" id="CHEBI:29035"/>
    </ligand>
</feature>
<evidence type="ECO:0000256" key="21">
    <source>
        <dbReference type="ARBA" id="ARBA00032915"/>
    </source>
</evidence>
<dbReference type="GO" id="GO:0009312">
    <property type="term" value="P:oligosaccharide biosynthetic process"/>
    <property type="evidence" value="ECO:0007669"/>
    <property type="project" value="InterPro"/>
</dbReference>
<dbReference type="GO" id="GO:0000139">
    <property type="term" value="C:Golgi membrane"/>
    <property type="evidence" value="ECO:0007669"/>
    <property type="project" value="UniProtKB-SubCell"/>
</dbReference>
<evidence type="ECO:0000256" key="3">
    <source>
        <dbReference type="ARBA" id="ARBA00004922"/>
    </source>
</evidence>
<evidence type="ECO:0000256" key="1">
    <source>
        <dbReference type="ARBA" id="ARBA00001936"/>
    </source>
</evidence>
<evidence type="ECO:0000256" key="22">
    <source>
        <dbReference type="ARBA" id="ARBA00093257"/>
    </source>
</evidence>
<dbReference type="PANTHER" id="PTHR12871:SF0">
    <property type="entry name" value="ALPHA-1,6-MANNOSYL-GLYCOPROTEIN 2-BETA-N-ACETYLGLUCOSAMINYLTRANSFERASE"/>
    <property type="match status" value="1"/>
</dbReference>
<dbReference type="EMBL" id="UYWX01020410">
    <property type="protein sequence ID" value="VDM32303.1"/>
    <property type="molecule type" value="Genomic_DNA"/>
</dbReference>
<comment type="subcellular location">
    <subcellularLocation>
        <location evidence="2">Golgi apparatus membrane</location>
        <topology evidence="2">Single-pass type II membrane protein</topology>
    </subcellularLocation>
</comment>
<evidence type="ECO:0000256" key="6">
    <source>
        <dbReference type="ARBA" id="ARBA00014817"/>
    </source>
</evidence>
<comment type="similarity">
    <text evidence="4">Belongs to the glycosyltransferase 16 (GT16) protein family.</text>
</comment>
<evidence type="ECO:0000313" key="26">
    <source>
        <dbReference type="EMBL" id="VDM32303.1"/>
    </source>
</evidence>
<dbReference type="GO" id="GO:0006487">
    <property type="term" value="P:protein N-linked glycosylation"/>
    <property type="evidence" value="ECO:0007669"/>
    <property type="project" value="TreeGrafter"/>
</dbReference>
<dbReference type="EC" id="2.4.1.143" evidence="5"/>
<keyword evidence="10 24" id="KW-0479">Metal-binding</keyword>
<accession>A0A3P7FEN2</accession>
<feature type="binding site" evidence="24">
    <location>
        <position position="176"/>
    </location>
    <ligand>
        <name>Mn(2+)</name>
        <dbReference type="ChEBI" id="CHEBI:29035"/>
    </ligand>
</feature>
<keyword evidence="12" id="KW-1133">Transmembrane helix</keyword>
<protein>
    <recommendedName>
        <fullName evidence="6">Alpha-1,6-mannosyl-glycoprotein 2-beta-N-acetylglucosaminyltransferase</fullName>
        <ecNumber evidence="5">2.4.1.143</ecNumber>
    </recommendedName>
    <alternativeName>
        <fullName evidence="21">Beta-1,2-N-acetylglucosaminyltransferase II</fullName>
    </alternativeName>
    <alternativeName>
        <fullName evidence="20">GlcNAc-T II</fullName>
    </alternativeName>
    <alternativeName>
        <fullName evidence="19">Mannoside acetylglucosaminyltransferase 2</fullName>
    </alternativeName>
    <alternativeName>
        <fullName evidence="18">N-glycosyl-oligosaccharide-glycoprotein N-acetylglucosaminyltransferase II</fullName>
    </alternativeName>
</protein>
<evidence type="ECO:0000256" key="4">
    <source>
        <dbReference type="ARBA" id="ARBA00011011"/>
    </source>
</evidence>
<evidence type="ECO:0000256" key="25">
    <source>
        <dbReference type="PIRSR" id="PIRSR607754-3"/>
    </source>
</evidence>
<name>A0A3P7FEN2_HYDTA</name>
<evidence type="ECO:0000256" key="11">
    <source>
        <dbReference type="ARBA" id="ARBA00022968"/>
    </source>
</evidence>
<dbReference type="UniPathway" id="UPA00378"/>
<evidence type="ECO:0000256" key="5">
    <source>
        <dbReference type="ARBA" id="ARBA00012613"/>
    </source>
</evidence>
<keyword evidence="8" id="KW-0808">Transferase</keyword>
<keyword evidence="14" id="KW-0472">Membrane</keyword>
<keyword evidence="16" id="KW-0325">Glycoprotein</keyword>
<evidence type="ECO:0000256" key="14">
    <source>
        <dbReference type="ARBA" id="ARBA00023136"/>
    </source>
</evidence>
<comment type="catalytic activity">
    <reaction evidence="22">
        <text>an N(4)-{beta-D-GlcNAc-(1-&gt;2)-alpha-D-Man-(1-&gt;3)-[alpha-D-Man-(1-&gt;6)]-beta-D-Man-(1-&gt;4)-beta-D-GlcNAc-(1-&gt;4)-beta-D-GlcNAc}-L-asparaginyl-[protein] + UDP-N-acetyl-alpha-D-glucosamine = N(4)-{beta-D-GlcNAc-(1-&gt;2)-alpha-D-Man-(1-&gt;3)-[beta-D-GlcNAc-(1-&gt;2)-alpha-D-Man-(1-&gt;6)]-beta-D-Man-(1-&gt;4)-beta-D-GlcNAc-(1-&gt;4)-beta-D-GlcNAc}-L-asparaginyl-[protein] + UDP + H(+)</text>
        <dbReference type="Rhea" id="RHEA:12941"/>
        <dbReference type="Rhea" id="RHEA-COMP:13526"/>
        <dbReference type="Rhea" id="RHEA-COMP:14369"/>
        <dbReference type="ChEBI" id="CHEBI:15378"/>
        <dbReference type="ChEBI" id="CHEBI:57705"/>
        <dbReference type="ChEBI" id="CHEBI:58223"/>
        <dbReference type="ChEBI" id="CHEBI:60615"/>
        <dbReference type="ChEBI" id="CHEBI:60651"/>
        <dbReference type="EC" id="2.4.1.143"/>
    </reaction>
</comment>